<dbReference type="AlphaFoldDB" id="A0ABC8URT6"/>
<reference evidence="3 4" key="1">
    <citation type="submission" date="2024-02" db="EMBL/GenBank/DDBJ databases">
        <authorList>
            <person name="Vignale AGUSTIN F."/>
            <person name="Sosa J E."/>
            <person name="Modenutti C."/>
        </authorList>
    </citation>
    <scope>NUCLEOTIDE SEQUENCE [LARGE SCALE GENOMIC DNA]</scope>
</reference>
<dbReference type="GO" id="GO:0006952">
    <property type="term" value="P:defense response"/>
    <property type="evidence" value="ECO:0007669"/>
    <property type="project" value="UniProtKB-ARBA"/>
</dbReference>
<dbReference type="PANTHER" id="PTHR47186:SF3">
    <property type="entry name" value="OS09G0267800 PROTEIN"/>
    <property type="match status" value="1"/>
</dbReference>
<evidence type="ECO:0000313" key="3">
    <source>
        <dbReference type="EMBL" id="CAK9183786.1"/>
    </source>
</evidence>
<gene>
    <name evidence="3" type="ORF">ILEXP_LOCUS54080</name>
</gene>
<comment type="caution">
    <text evidence="3">The sequence shown here is derived from an EMBL/GenBank/DDBJ whole genome shotgun (WGS) entry which is preliminary data.</text>
</comment>
<evidence type="ECO:0000256" key="1">
    <source>
        <dbReference type="ARBA" id="ARBA00022614"/>
    </source>
</evidence>
<keyword evidence="2" id="KW-0677">Repeat</keyword>
<dbReference type="Pfam" id="PF13855">
    <property type="entry name" value="LRR_8"/>
    <property type="match status" value="1"/>
</dbReference>
<dbReference type="GO" id="GO:0051707">
    <property type="term" value="P:response to other organism"/>
    <property type="evidence" value="ECO:0007669"/>
    <property type="project" value="UniProtKB-ARBA"/>
</dbReference>
<name>A0ABC8URT6_9AQUA</name>
<dbReference type="InterPro" id="IPR032675">
    <property type="entry name" value="LRR_dom_sf"/>
</dbReference>
<keyword evidence="1" id="KW-0433">Leucine-rich repeat</keyword>
<dbReference type="SMART" id="SM00369">
    <property type="entry name" value="LRR_TYP"/>
    <property type="match status" value="6"/>
</dbReference>
<dbReference type="InterPro" id="IPR003591">
    <property type="entry name" value="Leu-rich_rpt_typical-subtyp"/>
</dbReference>
<keyword evidence="4" id="KW-1185">Reference proteome</keyword>
<protein>
    <submittedName>
        <fullName evidence="3">Uncharacterized protein</fullName>
    </submittedName>
</protein>
<dbReference type="PROSITE" id="PS51450">
    <property type="entry name" value="LRR"/>
    <property type="match status" value="2"/>
</dbReference>
<dbReference type="InterPro" id="IPR001611">
    <property type="entry name" value="Leu-rich_rpt"/>
</dbReference>
<sequence>MKNLINLDLSNTNIKSIPILRDIGALTHLFVRDCQGVERLRSIKSLSKLQVLDLSGSSINEFRDQSLEPNNLPTLNSLSKLEVIDLSGCGALTVIEDESFEQMSCLQSFSLSDAKIERLPSLSNLNNLRYLSLRKCTNLKLVVEPLTTLLSLEELHLCCISSLTQADFLEQMSHLHILDLSETQLEKLSSMSNLKNLVHLSLRGCKQLRTVQHLEALTKLEILDLSGTAVMHLPSLTNLSNLHQFLPSNCLSSEELKNLEMLDLSGDVIKEESTDLENLDLPT</sequence>
<dbReference type="Proteomes" id="UP001642360">
    <property type="component" value="Unassembled WGS sequence"/>
</dbReference>
<evidence type="ECO:0000256" key="2">
    <source>
        <dbReference type="ARBA" id="ARBA00022737"/>
    </source>
</evidence>
<dbReference type="EMBL" id="CAUOFW020008751">
    <property type="protein sequence ID" value="CAK9183786.1"/>
    <property type="molecule type" value="Genomic_DNA"/>
</dbReference>
<dbReference type="SUPFAM" id="SSF52058">
    <property type="entry name" value="L domain-like"/>
    <property type="match status" value="1"/>
</dbReference>
<dbReference type="PANTHER" id="PTHR47186">
    <property type="entry name" value="LEUCINE-RICH REPEAT-CONTAINING PROTEIN 57"/>
    <property type="match status" value="1"/>
</dbReference>
<accession>A0ABC8URT6</accession>
<organism evidence="3 4">
    <name type="scientific">Ilex paraguariensis</name>
    <name type="common">yerba mate</name>
    <dbReference type="NCBI Taxonomy" id="185542"/>
    <lineage>
        <taxon>Eukaryota</taxon>
        <taxon>Viridiplantae</taxon>
        <taxon>Streptophyta</taxon>
        <taxon>Embryophyta</taxon>
        <taxon>Tracheophyta</taxon>
        <taxon>Spermatophyta</taxon>
        <taxon>Magnoliopsida</taxon>
        <taxon>eudicotyledons</taxon>
        <taxon>Gunneridae</taxon>
        <taxon>Pentapetalae</taxon>
        <taxon>asterids</taxon>
        <taxon>campanulids</taxon>
        <taxon>Aquifoliales</taxon>
        <taxon>Aquifoliaceae</taxon>
        <taxon>Ilex</taxon>
    </lineage>
</organism>
<proteinExistence type="predicted"/>
<dbReference type="Gene3D" id="3.80.10.10">
    <property type="entry name" value="Ribonuclease Inhibitor"/>
    <property type="match status" value="2"/>
</dbReference>
<evidence type="ECO:0000313" key="4">
    <source>
        <dbReference type="Proteomes" id="UP001642360"/>
    </source>
</evidence>